<dbReference type="EMBL" id="JAULSV010000001">
    <property type="protein sequence ID" value="KAK0657040.1"/>
    <property type="molecule type" value="Genomic_DNA"/>
</dbReference>
<dbReference type="AlphaFoldDB" id="A0AA39YS10"/>
<evidence type="ECO:0000256" key="1">
    <source>
        <dbReference type="ARBA" id="ARBA00005964"/>
    </source>
</evidence>
<keyword evidence="4" id="KW-0732">Signal</keyword>
<organism evidence="6 7">
    <name type="scientific">Cercophora newfieldiana</name>
    <dbReference type="NCBI Taxonomy" id="92897"/>
    <lineage>
        <taxon>Eukaryota</taxon>
        <taxon>Fungi</taxon>
        <taxon>Dikarya</taxon>
        <taxon>Ascomycota</taxon>
        <taxon>Pezizomycotina</taxon>
        <taxon>Sordariomycetes</taxon>
        <taxon>Sordariomycetidae</taxon>
        <taxon>Sordariales</taxon>
        <taxon>Lasiosphaeriaceae</taxon>
        <taxon>Cercophora</taxon>
    </lineage>
</organism>
<comment type="caution">
    <text evidence="6">The sequence shown here is derived from an EMBL/GenBank/DDBJ whole genome shotgun (WGS) entry which is preliminary data.</text>
</comment>
<evidence type="ECO:0000313" key="6">
    <source>
        <dbReference type="EMBL" id="KAK0657040.1"/>
    </source>
</evidence>
<evidence type="ECO:0000256" key="2">
    <source>
        <dbReference type="ARBA" id="ARBA00022801"/>
    </source>
</evidence>
<dbReference type="EC" id="3.1.1.-" evidence="3"/>
<dbReference type="PROSITE" id="PS00122">
    <property type="entry name" value="CARBOXYLESTERASE_B_1"/>
    <property type="match status" value="1"/>
</dbReference>
<dbReference type="GO" id="GO:0016787">
    <property type="term" value="F:hydrolase activity"/>
    <property type="evidence" value="ECO:0007669"/>
    <property type="project" value="UniProtKB-KW"/>
</dbReference>
<dbReference type="Proteomes" id="UP001174936">
    <property type="component" value="Unassembled WGS sequence"/>
</dbReference>
<keyword evidence="2 3" id="KW-0378">Hydrolase</keyword>
<sequence>MKLLAFAALLPLAACVEPLVNVTANQYVGQPLSNGVTQWLGMRYAAPPLGKLRFAPPQDPLFNPEPKQANKNGKICLKTGVKPVNRTSEDCLFLDVYAPTEATTESKLPVFVFIQGGGFNANSNPNLKGNGLLAASNNSIVFVTFNYRVGAYGFLADGQNITANNGLRDQRKALEWVQRHIAKFGGDPGHVTIGGASAGAASVSLHLMARGGKDEGLFHAAAAGSVSFGTVLTVGESYYQYDNLVKRLNCTGNDPLTCLRSISVSEIQEKDVNVPYPGASRPPLFMWSPVIDNDLITELPYEAFRDGRFIKVPVIFGDDTDGGTVFAPGNTSTKNESNGWLRDQFPHLTNEQLAKLNGFYPNLDEKSCPREGCWWRQLCRVYAEMRYMCPGLFLNDAFVRHNVNASYAYRWNVEDPQQIAAGVGVPHTVEVNALFGPDNVQDEAPESYFPNGTNAKAVKVIQGCWTSFIKTFNPDGLRYGDSAHWETWRSSPWSRLLFNTGGATSMERIDSGLRERCEYLTSIGIALHQ</sequence>
<evidence type="ECO:0000256" key="3">
    <source>
        <dbReference type="RuleBase" id="RU361235"/>
    </source>
</evidence>
<protein>
    <recommendedName>
        <fullName evidence="3">Carboxylic ester hydrolase</fullName>
        <ecNumber evidence="3">3.1.1.-</ecNumber>
    </recommendedName>
</protein>
<evidence type="ECO:0000313" key="7">
    <source>
        <dbReference type="Proteomes" id="UP001174936"/>
    </source>
</evidence>
<dbReference type="InterPro" id="IPR019819">
    <property type="entry name" value="Carboxylesterase_B_CS"/>
</dbReference>
<feature type="signal peptide" evidence="4">
    <location>
        <begin position="1"/>
        <end position="15"/>
    </location>
</feature>
<dbReference type="InterPro" id="IPR002018">
    <property type="entry name" value="CarbesteraseB"/>
</dbReference>
<comment type="similarity">
    <text evidence="1 3">Belongs to the type-B carboxylesterase/lipase family.</text>
</comment>
<dbReference type="InterPro" id="IPR029058">
    <property type="entry name" value="AB_hydrolase_fold"/>
</dbReference>
<accession>A0AA39YS10</accession>
<evidence type="ECO:0000256" key="4">
    <source>
        <dbReference type="SAM" id="SignalP"/>
    </source>
</evidence>
<feature type="chain" id="PRO_5041276243" description="Carboxylic ester hydrolase" evidence="4">
    <location>
        <begin position="16"/>
        <end position="529"/>
    </location>
</feature>
<dbReference type="SUPFAM" id="SSF53474">
    <property type="entry name" value="alpha/beta-Hydrolases"/>
    <property type="match status" value="1"/>
</dbReference>
<dbReference type="InterPro" id="IPR019826">
    <property type="entry name" value="Carboxylesterase_B_AS"/>
</dbReference>
<dbReference type="PROSITE" id="PS00941">
    <property type="entry name" value="CARBOXYLESTERASE_B_2"/>
    <property type="match status" value="1"/>
</dbReference>
<dbReference type="Pfam" id="PF00135">
    <property type="entry name" value="COesterase"/>
    <property type="match status" value="1"/>
</dbReference>
<gene>
    <name evidence="6" type="ORF">B0T16DRAFT_318461</name>
</gene>
<feature type="domain" description="Carboxylesterase type B" evidence="5">
    <location>
        <begin position="33"/>
        <end position="491"/>
    </location>
</feature>
<evidence type="ECO:0000259" key="5">
    <source>
        <dbReference type="Pfam" id="PF00135"/>
    </source>
</evidence>
<dbReference type="PANTHER" id="PTHR11559">
    <property type="entry name" value="CARBOXYLESTERASE"/>
    <property type="match status" value="1"/>
</dbReference>
<dbReference type="Gene3D" id="3.40.50.1820">
    <property type="entry name" value="alpha/beta hydrolase"/>
    <property type="match status" value="1"/>
</dbReference>
<dbReference type="InterPro" id="IPR050309">
    <property type="entry name" value="Type-B_Carboxylest/Lipase"/>
</dbReference>
<name>A0AA39YS10_9PEZI</name>
<reference evidence="6" key="1">
    <citation type="submission" date="2023-06" db="EMBL/GenBank/DDBJ databases">
        <title>Genome-scale phylogeny and comparative genomics of the fungal order Sordariales.</title>
        <authorList>
            <consortium name="Lawrence Berkeley National Laboratory"/>
            <person name="Hensen N."/>
            <person name="Bonometti L."/>
            <person name="Westerberg I."/>
            <person name="Brannstrom I.O."/>
            <person name="Guillou S."/>
            <person name="Cros-Aarteil S."/>
            <person name="Calhoun S."/>
            <person name="Haridas S."/>
            <person name="Kuo A."/>
            <person name="Mondo S."/>
            <person name="Pangilinan J."/>
            <person name="Riley R."/>
            <person name="Labutti K."/>
            <person name="Andreopoulos B."/>
            <person name="Lipzen A."/>
            <person name="Chen C."/>
            <person name="Yanf M."/>
            <person name="Daum C."/>
            <person name="Ng V."/>
            <person name="Clum A."/>
            <person name="Steindorff A."/>
            <person name="Ohm R."/>
            <person name="Martin F."/>
            <person name="Silar P."/>
            <person name="Natvig D."/>
            <person name="Lalanne C."/>
            <person name="Gautier V."/>
            <person name="Ament-Velasquez S.L."/>
            <person name="Kruys A."/>
            <person name="Hutchinson M.I."/>
            <person name="Powell A.J."/>
            <person name="Barry K."/>
            <person name="Miller A.N."/>
            <person name="Grigoriev I.V."/>
            <person name="Debuchy R."/>
            <person name="Gladieux P."/>
            <person name="Thoren M.H."/>
            <person name="Johannesson H."/>
        </authorList>
    </citation>
    <scope>NUCLEOTIDE SEQUENCE</scope>
    <source>
        <strain evidence="6">SMH2532-1</strain>
    </source>
</reference>
<keyword evidence="7" id="KW-1185">Reference proteome</keyword>
<proteinExistence type="inferred from homology"/>